<comment type="caution">
    <text evidence="3">The sequence shown here is derived from an EMBL/GenBank/DDBJ whole genome shotgun (WGS) entry which is preliminary data.</text>
</comment>
<proteinExistence type="predicted"/>
<feature type="domain" description="AAA+ ATPase" evidence="2">
    <location>
        <begin position="485"/>
        <end position="612"/>
    </location>
</feature>
<dbReference type="EMBL" id="JADCTT010000010">
    <property type="protein sequence ID" value="KAF9747511.1"/>
    <property type="molecule type" value="Genomic_DNA"/>
</dbReference>
<dbReference type="PANTHER" id="PTHR46411">
    <property type="entry name" value="FAMILY ATPASE, PUTATIVE-RELATED"/>
    <property type="match status" value="1"/>
</dbReference>
<dbReference type="InterPro" id="IPR054289">
    <property type="entry name" value="DUF7025"/>
</dbReference>
<evidence type="ECO:0000259" key="2">
    <source>
        <dbReference type="SMART" id="SM00382"/>
    </source>
</evidence>
<dbReference type="Gene3D" id="3.40.50.300">
    <property type="entry name" value="P-loop containing nucleotide triphosphate hydrolases"/>
    <property type="match status" value="1"/>
</dbReference>
<name>A0A8H7KBJ7_BIOOC</name>
<dbReference type="Pfam" id="PF22942">
    <property type="entry name" value="DUF7025"/>
    <property type="match status" value="1"/>
</dbReference>
<reference evidence="3" key="1">
    <citation type="submission" date="2020-10" db="EMBL/GenBank/DDBJ databases">
        <title>High-Quality Genome Resource of Clonostachys rosea strain S41 by Oxford Nanopore Long-Read Sequencing.</title>
        <authorList>
            <person name="Wang H."/>
        </authorList>
    </citation>
    <scope>NUCLEOTIDE SEQUENCE</scope>
    <source>
        <strain evidence="3">S41</strain>
    </source>
</reference>
<dbReference type="AlphaFoldDB" id="A0A8H7KBJ7"/>
<evidence type="ECO:0000256" key="1">
    <source>
        <dbReference type="SAM" id="MobiDB-lite"/>
    </source>
</evidence>
<dbReference type="CDD" id="cd19481">
    <property type="entry name" value="RecA-like_protease"/>
    <property type="match status" value="1"/>
</dbReference>
<protein>
    <recommendedName>
        <fullName evidence="2">AAA+ ATPase domain-containing protein</fullName>
    </recommendedName>
</protein>
<dbReference type="SUPFAM" id="SSF52540">
    <property type="entry name" value="P-loop containing nucleoside triphosphate hydrolases"/>
    <property type="match status" value="1"/>
</dbReference>
<feature type="region of interest" description="Disordered" evidence="1">
    <location>
        <begin position="1"/>
        <end position="46"/>
    </location>
</feature>
<evidence type="ECO:0000313" key="3">
    <source>
        <dbReference type="EMBL" id="KAF9747511.1"/>
    </source>
</evidence>
<feature type="compositionally biased region" description="Basic residues" evidence="1">
    <location>
        <begin position="1"/>
        <end position="12"/>
    </location>
</feature>
<dbReference type="InterPro" id="IPR003593">
    <property type="entry name" value="AAA+_ATPase"/>
</dbReference>
<dbReference type="Pfam" id="PF00004">
    <property type="entry name" value="AAA"/>
    <property type="match status" value="1"/>
</dbReference>
<dbReference type="InterPro" id="IPR027417">
    <property type="entry name" value="P-loop_NTPase"/>
</dbReference>
<dbReference type="SMART" id="SM00382">
    <property type="entry name" value="AAA"/>
    <property type="match status" value="1"/>
</dbReference>
<organism evidence="3 4">
    <name type="scientific">Bionectria ochroleuca</name>
    <name type="common">Gliocladium roseum</name>
    <dbReference type="NCBI Taxonomy" id="29856"/>
    <lineage>
        <taxon>Eukaryota</taxon>
        <taxon>Fungi</taxon>
        <taxon>Dikarya</taxon>
        <taxon>Ascomycota</taxon>
        <taxon>Pezizomycotina</taxon>
        <taxon>Sordariomycetes</taxon>
        <taxon>Hypocreomycetidae</taxon>
        <taxon>Hypocreales</taxon>
        <taxon>Bionectriaceae</taxon>
        <taxon>Clonostachys</taxon>
    </lineage>
</organism>
<sequence>MENIKERRRKAKASSAQPDGFPRVPRGTNQLPSHHGGATASARPEHGVVSATKDLYRTEKSLQPWQEWSPEEIAGIVSQSASDIDKYALVVRREKRDGEYGEPILALHSIDVQSPFLKAILHPVFKDYKSVNTNLKNLQFTAPFLEFFHQWAEFVQARPAQGNDEDDTPREHYDILFGIIYSELSPHFDRAADLLKNNVMTFDYLWALFEPGIEILSRHESVDRLWLVDRGEYKEARDQTTYEISCRYIDTDGDKFGDRTRTLEMQGFEGIKPIEELDILPSHIYSDIAPVRAMLQERGRKFEMLRGCHYKAYSGPYMLLSPPSGVPERQHMERGRVMIDSNPNSAVPSRSELLPLSRPSELAEETLSIEDGTDLRMPEPLLKVKGKAKLAKKRFTERNHKNRNSTVLYPDQHALCTPLVKGYCFKTKSWALFQVDKLTDIAWNDTAFGQLVLPHDYKSIIWAFVDAQMSQTDDDFDDIIEGKGKGIIMLLSGEPGTGKTLTSESVAEAMHKPLYSLSAGELGLTAESVERNLNRVLELSQRWKAVLLIDECDVFLENRTQSDLHRNQLVSVFLRLLEYYQGVMFLTTNRLGSFDPAFESRIDLTLHYPALDAASRRHIWRTFLPAGSDKIDVAEEELDSLAEHEFNGRQIKNVVKTARLLALRDKTALTRKHLEIVMRVKKGKPGGLENHSFH</sequence>
<dbReference type="InterPro" id="IPR003959">
    <property type="entry name" value="ATPase_AAA_core"/>
</dbReference>
<dbReference type="PANTHER" id="PTHR46411:SF3">
    <property type="entry name" value="AAA+ ATPASE DOMAIN-CONTAINING PROTEIN"/>
    <property type="match status" value="1"/>
</dbReference>
<gene>
    <name evidence="3" type="ORF">IM811_002845</name>
</gene>
<dbReference type="GO" id="GO:0005524">
    <property type="term" value="F:ATP binding"/>
    <property type="evidence" value="ECO:0007669"/>
    <property type="project" value="InterPro"/>
</dbReference>
<evidence type="ECO:0000313" key="4">
    <source>
        <dbReference type="Proteomes" id="UP000616885"/>
    </source>
</evidence>
<accession>A0A8H7KBJ7</accession>
<dbReference type="Proteomes" id="UP000616885">
    <property type="component" value="Unassembled WGS sequence"/>
</dbReference>
<dbReference type="GO" id="GO:0016887">
    <property type="term" value="F:ATP hydrolysis activity"/>
    <property type="evidence" value="ECO:0007669"/>
    <property type="project" value="InterPro"/>
</dbReference>